<dbReference type="InterPro" id="IPR015797">
    <property type="entry name" value="NUDIX_hydrolase-like_dom_sf"/>
</dbReference>
<dbReference type="Gene3D" id="3.90.79.10">
    <property type="entry name" value="Nucleoside Triphosphate Pyrophosphohydrolase"/>
    <property type="match status" value="1"/>
</dbReference>
<dbReference type="Pfam" id="PF15916">
    <property type="entry name" value="DUF4743"/>
    <property type="match status" value="1"/>
</dbReference>
<protein>
    <submittedName>
        <fullName evidence="2">Thiamin pyrophosphokinase-protein</fullName>
    </submittedName>
</protein>
<evidence type="ECO:0000313" key="2">
    <source>
        <dbReference type="EMBL" id="OAA33651.1"/>
    </source>
</evidence>
<reference evidence="2 3" key="1">
    <citation type="journal article" date="2016" name="Genome Biol. Evol.">
        <title>Divergent and convergent evolution of fungal pathogenicity.</title>
        <authorList>
            <person name="Shang Y."/>
            <person name="Xiao G."/>
            <person name="Zheng P."/>
            <person name="Cen K."/>
            <person name="Zhan S."/>
            <person name="Wang C."/>
        </authorList>
    </citation>
    <scope>NUCLEOTIDE SEQUENCE [LARGE SCALE GENOMIC DNA]</scope>
    <source>
        <strain evidence="2 3">RCEF 2490</strain>
    </source>
</reference>
<proteinExistence type="predicted"/>
<dbReference type="OrthoDB" id="10261522at2759"/>
<evidence type="ECO:0000313" key="3">
    <source>
        <dbReference type="Proteomes" id="UP000078544"/>
    </source>
</evidence>
<gene>
    <name evidence="2" type="ORF">AAL_01116</name>
</gene>
<keyword evidence="2" id="KW-0418">Kinase</keyword>
<dbReference type="Pfam" id="PF00293">
    <property type="entry name" value="NUDIX"/>
    <property type="match status" value="1"/>
</dbReference>
<dbReference type="InterPro" id="IPR000086">
    <property type="entry name" value="NUDIX_hydrolase_dom"/>
</dbReference>
<comment type="caution">
    <text evidence="2">The sequence shown here is derived from an EMBL/GenBank/DDBJ whole genome shotgun (WGS) entry which is preliminary data.</text>
</comment>
<dbReference type="PANTHER" id="PTHR13622:SF8">
    <property type="entry name" value="THIAMIN PYROPHOSPHOKINASE 1"/>
    <property type="match status" value="1"/>
</dbReference>
<evidence type="ECO:0000259" key="1">
    <source>
        <dbReference type="PROSITE" id="PS51462"/>
    </source>
</evidence>
<dbReference type="PROSITE" id="PS51462">
    <property type="entry name" value="NUDIX"/>
    <property type="match status" value="1"/>
</dbReference>
<dbReference type="STRING" id="1081109.A0A166VGX6"/>
<dbReference type="SUPFAM" id="SSF55811">
    <property type="entry name" value="Nudix"/>
    <property type="match status" value="1"/>
</dbReference>
<sequence length="337" mass="38132">MAKSNLALVEETDRLPYLQASRETSTECDSSRGMYTFVWQDERGSYPIGYVVDRVIGELRKVPADIRGPLHVDRTCRTISLFQLPTEPERSALVANLVSYWRQHETFDLLKGWRDELWPVFSRDGEVLFSIERAAMGLLGTVRYGVHLTAFVTAPSAPYGLLIWVPKRAASKSTFPGMLDNTVAGGLTTGEQPLECIIREAEEEASLPEKLVREKAKNVGTVTYAYITEKETAGDSGFIYPECQWVYDLNLPHDVVPHPKDGEVERFDLCDVNQVKRDLADGKFKNNCAVVMLDFLIRHKIITASNEPHFHTICRRMHRKLPFPGPHHAGWCSPWVA</sequence>
<dbReference type="CDD" id="cd03676">
    <property type="entry name" value="NUDIX_Tnr3_like"/>
    <property type="match status" value="1"/>
</dbReference>
<keyword evidence="3" id="KW-1185">Reference proteome</keyword>
<dbReference type="PANTHER" id="PTHR13622">
    <property type="entry name" value="THIAMIN PYROPHOSPHOKINASE"/>
    <property type="match status" value="1"/>
</dbReference>
<name>A0A166VGX6_9HYPO</name>
<dbReference type="GO" id="GO:0016301">
    <property type="term" value="F:kinase activity"/>
    <property type="evidence" value="ECO:0007669"/>
    <property type="project" value="UniProtKB-KW"/>
</dbReference>
<dbReference type="InterPro" id="IPR031804">
    <property type="entry name" value="DUF4743"/>
</dbReference>
<keyword evidence="2" id="KW-0808">Transferase</keyword>
<dbReference type="AlphaFoldDB" id="A0A166VGX6"/>
<feature type="domain" description="Nudix hydrolase" evidence="1">
    <location>
        <begin position="141"/>
        <end position="292"/>
    </location>
</feature>
<accession>A0A166VGX6</accession>
<organism evidence="2 3">
    <name type="scientific">Moelleriella libera RCEF 2490</name>
    <dbReference type="NCBI Taxonomy" id="1081109"/>
    <lineage>
        <taxon>Eukaryota</taxon>
        <taxon>Fungi</taxon>
        <taxon>Dikarya</taxon>
        <taxon>Ascomycota</taxon>
        <taxon>Pezizomycotina</taxon>
        <taxon>Sordariomycetes</taxon>
        <taxon>Hypocreomycetidae</taxon>
        <taxon>Hypocreales</taxon>
        <taxon>Clavicipitaceae</taxon>
        <taxon>Moelleriella</taxon>
    </lineage>
</organism>
<dbReference type="Proteomes" id="UP000078544">
    <property type="component" value="Unassembled WGS sequence"/>
</dbReference>
<dbReference type="FunFam" id="3.90.79.10:FF:000019">
    <property type="entry name" value="Thiamin pyrophosphokinase, putative"/>
    <property type="match status" value="1"/>
</dbReference>
<dbReference type="GO" id="GO:0044715">
    <property type="term" value="F:8-oxo-dGDP phosphatase activity"/>
    <property type="evidence" value="ECO:0007669"/>
    <property type="project" value="TreeGrafter"/>
</dbReference>
<dbReference type="EMBL" id="AZGY01000001">
    <property type="protein sequence ID" value="OAA33651.1"/>
    <property type="molecule type" value="Genomic_DNA"/>
</dbReference>